<sequence length="149" mass="16076">MKSGTRPVKGTRKMIANMTPVLQPGTYVFCTMLNTEDATAAATLALATFAEDEGMSLVLEKSEADRLGLSYGEKMRRITLMVYSSVSGVGLTAAVAGELARHRIPANVVAATQHDHVFVPKKHADRALDALRVLQARARDGQDEFTDAD</sequence>
<dbReference type="Gene3D" id="3.30.2130.10">
    <property type="entry name" value="VC0802-like"/>
    <property type="match status" value="1"/>
</dbReference>
<feature type="domain" description="CASTOR ACT" evidence="2">
    <location>
        <begin position="83"/>
        <end position="132"/>
    </location>
</feature>
<dbReference type="Pfam" id="PF13840">
    <property type="entry name" value="ACT_7"/>
    <property type="match status" value="1"/>
</dbReference>
<accession>A0A316GH10</accession>
<dbReference type="InterPro" id="IPR018717">
    <property type="entry name" value="DUF2241"/>
</dbReference>
<evidence type="ECO:0000313" key="3">
    <source>
        <dbReference type="EMBL" id="PWK58670.1"/>
    </source>
</evidence>
<organism evidence="3 4">
    <name type="scientific">Silicimonas algicola</name>
    <dbReference type="NCBI Taxonomy" id="1826607"/>
    <lineage>
        <taxon>Bacteria</taxon>
        <taxon>Pseudomonadati</taxon>
        <taxon>Pseudomonadota</taxon>
        <taxon>Alphaproteobacteria</taxon>
        <taxon>Rhodobacterales</taxon>
        <taxon>Paracoccaceae</taxon>
    </lineage>
</organism>
<protein>
    <submittedName>
        <fullName evidence="3">Uncharacterized protein</fullName>
    </submittedName>
</protein>
<proteinExistence type="predicted"/>
<keyword evidence="4" id="KW-1185">Reference proteome</keyword>
<reference evidence="3 4" key="1">
    <citation type="submission" date="2018-05" db="EMBL/GenBank/DDBJ databases">
        <title>Genomic Encyclopedia of Type Strains, Phase IV (KMG-IV): sequencing the most valuable type-strain genomes for metagenomic binning, comparative biology and taxonomic classification.</title>
        <authorList>
            <person name="Goeker M."/>
        </authorList>
    </citation>
    <scope>NUCLEOTIDE SEQUENCE [LARGE SCALE GENOMIC DNA]</scope>
    <source>
        <strain evidence="3 4">DSM 103371</strain>
    </source>
</reference>
<dbReference type="PANTHER" id="PTHR39199:SF1">
    <property type="entry name" value="BLR5128 PROTEIN"/>
    <property type="match status" value="1"/>
</dbReference>
<evidence type="ECO:0000259" key="1">
    <source>
        <dbReference type="Pfam" id="PF10000"/>
    </source>
</evidence>
<dbReference type="Pfam" id="PF10000">
    <property type="entry name" value="ACT_3"/>
    <property type="match status" value="1"/>
</dbReference>
<dbReference type="EMBL" id="QGGV01000001">
    <property type="protein sequence ID" value="PWK58670.1"/>
    <property type="molecule type" value="Genomic_DNA"/>
</dbReference>
<evidence type="ECO:0000313" key="4">
    <source>
        <dbReference type="Proteomes" id="UP000245390"/>
    </source>
</evidence>
<dbReference type="AlphaFoldDB" id="A0A316GH10"/>
<dbReference type="PANTHER" id="PTHR39199">
    <property type="entry name" value="BLR5128 PROTEIN"/>
    <property type="match status" value="1"/>
</dbReference>
<dbReference type="InterPro" id="IPR027795">
    <property type="entry name" value="CASTOR_ACT_dom"/>
</dbReference>
<dbReference type="InterPro" id="IPR045865">
    <property type="entry name" value="ACT-like_dom_sf"/>
</dbReference>
<dbReference type="SUPFAM" id="SSF55021">
    <property type="entry name" value="ACT-like"/>
    <property type="match status" value="2"/>
</dbReference>
<feature type="domain" description="DUF2241" evidence="1">
    <location>
        <begin position="12"/>
        <end position="74"/>
    </location>
</feature>
<evidence type="ECO:0000259" key="2">
    <source>
        <dbReference type="Pfam" id="PF13840"/>
    </source>
</evidence>
<comment type="caution">
    <text evidence="3">The sequence shown here is derived from an EMBL/GenBank/DDBJ whole genome shotgun (WGS) entry which is preliminary data.</text>
</comment>
<gene>
    <name evidence="3" type="ORF">C8D95_101485</name>
</gene>
<name>A0A316GH10_9RHOB</name>
<dbReference type="RefSeq" id="WP_206508420.1">
    <property type="nucleotide sequence ID" value="NZ_CP034588.1"/>
</dbReference>
<dbReference type="Proteomes" id="UP000245390">
    <property type="component" value="Unassembled WGS sequence"/>
</dbReference>